<organism evidence="2 3">
    <name type="scientific">Actinoplanes friuliensis DSM 7358</name>
    <dbReference type="NCBI Taxonomy" id="1246995"/>
    <lineage>
        <taxon>Bacteria</taxon>
        <taxon>Bacillati</taxon>
        <taxon>Actinomycetota</taxon>
        <taxon>Actinomycetes</taxon>
        <taxon>Micromonosporales</taxon>
        <taxon>Micromonosporaceae</taxon>
        <taxon>Actinoplanes</taxon>
    </lineage>
</organism>
<reference evidence="2 3" key="1">
    <citation type="journal article" date="2014" name="J. Biotechnol.">
        <title>Complete genome sequence of the actinobacterium Actinoplanes friuliensis HAG 010964, producer of the lipopeptide antibiotic friulimycin.</title>
        <authorList>
            <person name="Ruckert C."/>
            <person name="Szczepanowski R."/>
            <person name="Albersmeier A."/>
            <person name="Goesmann A."/>
            <person name="Fischer N."/>
            <person name="Steinkamper A."/>
            <person name="Puhler A."/>
            <person name="Biener R."/>
            <person name="Schwartz D."/>
            <person name="Kalinowski J."/>
        </authorList>
    </citation>
    <scope>NUCLEOTIDE SEQUENCE [LARGE SCALE GENOMIC DNA]</scope>
    <source>
        <strain evidence="2 3">DSM 7358</strain>
    </source>
</reference>
<evidence type="ECO:0000313" key="2">
    <source>
        <dbReference type="EMBL" id="AGZ42314.1"/>
    </source>
</evidence>
<feature type="transmembrane region" description="Helical" evidence="1">
    <location>
        <begin position="137"/>
        <end position="154"/>
    </location>
</feature>
<dbReference type="AlphaFoldDB" id="U5VZJ6"/>
<evidence type="ECO:0000313" key="3">
    <source>
        <dbReference type="Proteomes" id="UP000017746"/>
    </source>
</evidence>
<accession>U5VZJ6</accession>
<proteinExistence type="predicted"/>
<protein>
    <submittedName>
        <fullName evidence="2">Yibe/f family protein</fullName>
    </submittedName>
</protein>
<dbReference type="eggNOG" id="COG5438">
    <property type="taxonomic scope" value="Bacteria"/>
</dbReference>
<feature type="transmembrane region" description="Helical" evidence="1">
    <location>
        <begin position="257"/>
        <end position="273"/>
    </location>
</feature>
<dbReference type="STRING" id="1246995.AFR_20210"/>
<feature type="transmembrane region" description="Helical" evidence="1">
    <location>
        <begin position="18"/>
        <end position="38"/>
    </location>
</feature>
<dbReference type="Pfam" id="PF07907">
    <property type="entry name" value="YibE_F"/>
    <property type="match status" value="1"/>
</dbReference>
<dbReference type="EMBL" id="CP006272">
    <property type="protein sequence ID" value="AGZ42314.1"/>
    <property type="molecule type" value="Genomic_DNA"/>
</dbReference>
<dbReference type="KEGG" id="afs:AFR_20210"/>
<keyword evidence="3" id="KW-1185">Reference proteome</keyword>
<gene>
    <name evidence="2" type="ORF">AFR_20210</name>
</gene>
<keyword evidence="1" id="KW-0472">Membrane</keyword>
<feature type="transmembrane region" description="Helical" evidence="1">
    <location>
        <begin position="351"/>
        <end position="376"/>
    </location>
</feature>
<feature type="transmembrane region" description="Helical" evidence="1">
    <location>
        <begin position="214"/>
        <end position="237"/>
    </location>
</feature>
<sequence>MSHDHTAVPAASRHTRRIVLAVLVPAALATLIALIVLWPGNVKSEPDAGGGRRAVGTVSAVLEQACPAGAQQQRCGSATVRVTEGPGTGTDQKVDLPQGPGTTALHVGDGVVLIYFPDAVPGGNAYSVVDRERSTPLVWLVVVAVAVILAFGRWRGVTSLAGLAVSFGILLLFVVPAILDGSPPLLIAVVGASAIMFAALYLTHGINVHTSVAVAGTLASLVLTGVLGALFTSFLHLSGVGSDDSSYLSVTREGLDLRGLLLAGIVIGALGVLDDVTVTQAVTVAEMTPGATSRLALYRSAIRVGRAHVASAVNTIVLAYAGASLPLLLLIAASSEPITELLTSEFLAQEILRSAVGTIGLVASVPITTALAALVADLRPETAPARHSHRAH</sequence>
<dbReference type="PATRIC" id="fig|1246995.3.peg.4099"/>
<evidence type="ECO:0000256" key="1">
    <source>
        <dbReference type="SAM" id="Phobius"/>
    </source>
</evidence>
<keyword evidence="1" id="KW-0812">Transmembrane</keyword>
<feature type="transmembrane region" description="Helical" evidence="1">
    <location>
        <begin position="161"/>
        <end position="179"/>
    </location>
</feature>
<name>U5VZJ6_9ACTN</name>
<dbReference type="PANTHER" id="PTHR41771">
    <property type="entry name" value="MEMBRANE PROTEIN-RELATED"/>
    <property type="match status" value="1"/>
</dbReference>
<dbReference type="PANTHER" id="PTHR41771:SF1">
    <property type="entry name" value="MEMBRANE PROTEIN"/>
    <property type="match status" value="1"/>
</dbReference>
<dbReference type="InterPro" id="IPR012507">
    <property type="entry name" value="YibE_F"/>
</dbReference>
<feature type="transmembrane region" description="Helical" evidence="1">
    <location>
        <begin position="309"/>
        <end position="331"/>
    </location>
</feature>
<dbReference type="RefSeq" id="WP_023362686.1">
    <property type="nucleotide sequence ID" value="NC_022657.1"/>
</dbReference>
<dbReference type="HOGENOM" id="CLU_028166_3_1_11"/>
<keyword evidence="1" id="KW-1133">Transmembrane helix</keyword>
<feature type="transmembrane region" description="Helical" evidence="1">
    <location>
        <begin position="185"/>
        <end position="202"/>
    </location>
</feature>
<dbReference type="Proteomes" id="UP000017746">
    <property type="component" value="Chromosome"/>
</dbReference>